<dbReference type="Proteomes" id="UP000183974">
    <property type="component" value="Unassembled WGS sequence"/>
</dbReference>
<proteinExistence type="predicted"/>
<gene>
    <name evidence="1" type="ORF">SAMN05444398_101861</name>
</gene>
<dbReference type="EMBL" id="FRBR01000001">
    <property type="protein sequence ID" value="SHL17588.1"/>
    <property type="molecule type" value="Genomic_DNA"/>
</dbReference>
<keyword evidence="2" id="KW-1185">Reference proteome</keyword>
<protein>
    <submittedName>
        <fullName evidence="1">Uncharacterized protein</fullName>
    </submittedName>
</protein>
<organism evidence="1 2">
    <name type="scientific">Roseovarius pacificus</name>
    <dbReference type="NCBI Taxonomy" id="337701"/>
    <lineage>
        <taxon>Bacteria</taxon>
        <taxon>Pseudomonadati</taxon>
        <taxon>Pseudomonadota</taxon>
        <taxon>Alphaproteobacteria</taxon>
        <taxon>Rhodobacterales</taxon>
        <taxon>Roseobacteraceae</taxon>
        <taxon>Roseovarius</taxon>
    </lineage>
</organism>
<reference evidence="1 2" key="1">
    <citation type="submission" date="2016-11" db="EMBL/GenBank/DDBJ databases">
        <authorList>
            <person name="Jaros S."/>
            <person name="Januszkiewicz K."/>
            <person name="Wedrychowicz H."/>
        </authorList>
    </citation>
    <scope>NUCLEOTIDE SEQUENCE [LARGE SCALE GENOMIC DNA]</scope>
    <source>
        <strain evidence="1 2">DSM 29589</strain>
    </source>
</reference>
<dbReference type="AlphaFoldDB" id="A0A1M6YHC2"/>
<evidence type="ECO:0000313" key="2">
    <source>
        <dbReference type="Proteomes" id="UP000183974"/>
    </source>
</evidence>
<sequence>MTDTTITQEDYITEVLASVDTALNDPHIEWADIDLIRNEVQIALEGARLVAETMREAALDPGKVAWPPQTEYEHQVLQLRRVFAFETVRNRFRQARENAARKGKKGGAK</sequence>
<accession>A0A1M6YHC2</accession>
<name>A0A1M6YHC2_9RHOB</name>
<dbReference type="STRING" id="337701.SAMN05444398_101861"/>
<dbReference type="RefSeq" id="WP_073033069.1">
    <property type="nucleotide sequence ID" value="NZ_BMLR01000001.1"/>
</dbReference>
<evidence type="ECO:0000313" key="1">
    <source>
        <dbReference type="EMBL" id="SHL17588.1"/>
    </source>
</evidence>